<dbReference type="GO" id="GO:0007154">
    <property type="term" value="P:cell communication"/>
    <property type="evidence" value="ECO:0007669"/>
    <property type="project" value="InterPro"/>
</dbReference>
<dbReference type="STRING" id="1121395.SAMN02745215_00842"/>
<evidence type="ECO:0000256" key="2">
    <source>
        <dbReference type="ARBA" id="ARBA00022737"/>
    </source>
</evidence>
<gene>
    <name evidence="6" type="ORF">SAMN02745215_00842</name>
</gene>
<dbReference type="GO" id="GO:0016020">
    <property type="term" value="C:membrane"/>
    <property type="evidence" value="ECO:0007669"/>
    <property type="project" value="InterPro"/>
</dbReference>
<accession>A0A1M7SH58</accession>
<evidence type="ECO:0000259" key="5">
    <source>
        <dbReference type="SMART" id="SM00237"/>
    </source>
</evidence>
<dbReference type="InterPro" id="IPR008969">
    <property type="entry name" value="CarboxyPept-like_regulatory"/>
</dbReference>
<organism evidence="6 7">
    <name type="scientific">Desulfitobacterium chlororespirans DSM 11544</name>
    <dbReference type="NCBI Taxonomy" id="1121395"/>
    <lineage>
        <taxon>Bacteria</taxon>
        <taxon>Bacillati</taxon>
        <taxon>Bacillota</taxon>
        <taxon>Clostridia</taxon>
        <taxon>Eubacteriales</taxon>
        <taxon>Desulfitobacteriaceae</taxon>
        <taxon>Desulfitobacterium</taxon>
    </lineage>
</organism>
<keyword evidence="1" id="KW-0732">Signal</keyword>
<dbReference type="Gene3D" id="2.60.40.10">
    <property type="entry name" value="Immunoglobulins"/>
    <property type="match status" value="1"/>
</dbReference>
<keyword evidence="2" id="KW-0677">Repeat</keyword>
<dbReference type="Pfam" id="PF04122">
    <property type="entry name" value="CW_binding_2"/>
    <property type="match status" value="3"/>
</dbReference>
<evidence type="ECO:0000256" key="3">
    <source>
        <dbReference type="ARBA" id="ARBA00022837"/>
    </source>
</evidence>
<evidence type="ECO:0000313" key="6">
    <source>
        <dbReference type="EMBL" id="SHN57818.1"/>
    </source>
</evidence>
<feature type="region of interest" description="Disordered" evidence="4">
    <location>
        <begin position="1584"/>
        <end position="1623"/>
    </location>
</feature>
<sequence length="2129" mass="221907">MTKEENKRRRKRPRALLSVILSMLLFWQCFMGSTPVYASPSPVNFSGELTTTNTFHRLDIFSNGDNDSTRQIANFIGYELSSDSYNYFTRSLTPDTTGDYTIEVASANLSPAATYYGYGTPQSPIGATDDTVLFLYDGSFNPESPMTGLLYANDDIAYIDNELYNDNNNFKSRLSNISLTAGQTYVLVVTSFIYGVTGTIDFTASGPGTLSVTGNQYSSDMMTISGNAGIGGAVLSYNDGTAKTVTADSSGIYLLDVPSGWSGTVAPSKSGYTFTPASYTYGSINANQTSQNFTAIPSASSISGTWHFDFDQEVKVFSGSIIEDGKSYEDTAGGTFQASNDIGGSDIKFQVSAATGIDNEIWGFQDRDDEGMHPAIDENMGIMAADPVEGFFITSPTSIFTLTSFKVDLDYEIGDITITGYDSSENQVKSVTFAKGIAPLHQIDTKGILIPLDGFTGLNKVAISVSPGSSGFTRNTLFNDFQLENIIPISDSGSASSDAGLSSVLGETITAGSETGTSGEPKTATITVANEKSSIGLADIGTAANATAKLYSNAGFTEEITGSSTIALIEGGATTAYIKVTAQDETTIKYYAVTISREAALNNDATLKASPTVKGQTVTDLGTPHGALASVVAGSVTLSAEQAADTSNSGSYVTLFDSNDSNATVQVVKYASGASPDEAAFTGAAPYGNEAVSNGDFFIIKVVAQDESTTLYYKVNVTVTPASVAPGITGPTAMGLTEGYSVTSTGVYTITGTAPVTVTKTSGNGSITWNDTTKKLDIAAGLAAGSYPVELTAGNGTAPDATLTFILTVGAAFTPSGTRQEISPTVAFDKYGYATITNVPVIPSGYTLMYVVDFGDCGSYTNIADVNEGVEWLGTSTPLTELINDVGSWYIDDGNYKARGTYSEGSKIDIRSGSKSLLLTVVRYQEYGNIPGEQPWIYGAYLCAIPQKITYNLNGGNIDGDTAAKTEYLFNGDTLATTFNAPTKGDSPFKGWYTAGTGGSKVTSATGSSATYYAQWESRLPVNNTAGAATVAYGGTEIDLTAVSGLFTVDSNAGSQTFTVEEGGTGAGTVSGNLLTVTEAGTIEIGLITAETSTHQAGAKITATITVDKGTQDAPAGLGKTDAGSYGGSDGKITGLIPNRLYEYKKDGGAYTAATANTSGEITGLSAGTYVVRLAGNDLYHAGSDSAEIIIGQATQPGVLAFSNAAYTIGEDGGGVTITVTRTGGSNGAVSVDYATSDGTATAGSDYTATSGTLNFADGDAASKTFTVAISQDAILEGNETVNLTLSNATGGATLGQSSATLTIMDDEVASPNVTANDLTNQITGADNTMEYSTNGGTTWTAYDSANPPTFTGNQTVQVRIKASGSNPAGPATTLTFTVNLSEDAAVTTKATSYNISGNTIQSNTAVIHIDVTVESFLGNLNKHENAAWKIIPEGTPMASPTDFANATAKAAAAKLAKGDKLAVLAEDGVTLKVYAMVLTESNDAGMAGIAGTAIIAGNEAGTKEAPKTASVNVAHAKSSIGLADIGAAANATVKLYSDAAFSQEITGSSTLALTSGGATTAYIKVTAQDGTTVQYYKVTINRAASSRSDNDDDSSPSTSNPTPTPTQPTTPANPAAIPVNVTDNHANSTTKTIHAQITNDSNGTKTLSFKPQEAILEKKPNGTIQVKNLANGTESQFKVTFDLGNGQKIAIGRIEVKVDKDGAISLTSTLIDPYGIILDSATNQPITGVDVKLYYADTARNRASGKTPDTLVALPTLTGFEPNDNANPQVSNSYGAYAYMVFPQSDYYLLATKAGYERYKSPIITVEQDIVKWDFKMHQSLSGVQRLFGSNRIETAIAIAQANYPGKVTNVVLATATNYPDALAGSVLAYKLNAPLLLVGSTAQDQESLLNYLKEHVETAGTITILGGTGAVPAAVEERIQAHGYSQIIRLGGANRYETALRIAEELKVEQGRPVILVYGGNYPDALSVSSAAAAIQSPILLVEKNGISEGVKNKLAQIKPIKVYIIGLEGVISQQVEDGVAQLTSLKQENIIRIGGPDRYQTSLAVAEYFNLSGKNIGIATGNNFPDALAGSVYAANHNAPILLLNDTIPNDVMDYLKSREMTGATIFGGEAVINAEIEQKLRELIK</sequence>
<dbReference type="Pfam" id="PF13285">
    <property type="entry name" value="DUF4073"/>
    <property type="match status" value="1"/>
</dbReference>
<keyword evidence="3" id="KW-0106">Calcium</keyword>
<dbReference type="PANTHER" id="PTHR30032">
    <property type="entry name" value="N-ACETYLMURAMOYL-L-ALANINE AMIDASE-RELATED"/>
    <property type="match status" value="1"/>
</dbReference>
<dbReference type="EMBL" id="FRDN01000004">
    <property type="protein sequence ID" value="SHN57818.1"/>
    <property type="molecule type" value="Genomic_DNA"/>
</dbReference>
<dbReference type="InterPro" id="IPR038081">
    <property type="entry name" value="CalX-like_sf"/>
</dbReference>
<dbReference type="Gene3D" id="2.60.40.1120">
    <property type="entry name" value="Carboxypeptidase-like, regulatory domain"/>
    <property type="match status" value="1"/>
</dbReference>
<dbReference type="SUPFAM" id="SSF141072">
    <property type="entry name" value="CalX-like"/>
    <property type="match status" value="1"/>
</dbReference>
<evidence type="ECO:0000313" key="7">
    <source>
        <dbReference type="Proteomes" id="UP000184010"/>
    </source>
</evidence>
<dbReference type="InterPro" id="IPR013783">
    <property type="entry name" value="Ig-like_fold"/>
</dbReference>
<reference evidence="7" key="1">
    <citation type="submission" date="2016-12" db="EMBL/GenBank/DDBJ databases">
        <authorList>
            <person name="Varghese N."/>
            <person name="Submissions S."/>
        </authorList>
    </citation>
    <scope>NUCLEOTIDE SEQUENCE [LARGE SCALE GENOMIC DNA]</scope>
    <source>
        <strain evidence="7">DSM 11544</strain>
    </source>
</reference>
<dbReference type="InterPro" id="IPR025142">
    <property type="entry name" value="DUF4073"/>
</dbReference>
<proteinExistence type="predicted"/>
<dbReference type="Proteomes" id="UP000184010">
    <property type="component" value="Unassembled WGS sequence"/>
</dbReference>
<feature type="domain" description="Calx-beta" evidence="5">
    <location>
        <begin position="1187"/>
        <end position="1287"/>
    </location>
</feature>
<dbReference type="InterPro" id="IPR042229">
    <property type="entry name" value="Listeria/Bacterioides_rpt_sf"/>
</dbReference>
<dbReference type="Pfam" id="PF03160">
    <property type="entry name" value="Calx-beta"/>
    <property type="match status" value="1"/>
</dbReference>
<dbReference type="InterPro" id="IPR003644">
    <property type="entry name" value="Calx_beta"/>
</dbReference>
<dbReference type="Gene3D" id="2.60.40.2030">
    <property type="match status" value="1"/>
</dbReference>
<dbReference type="InterPro" id="IPR007253">
    <property type="entry name" value="Cell_wall-bd_2"/>
</dbReference>
<dbReference type="Gene3D" id="3.40.50.12090">
    <property type="match status" value="2"/>
</dbReference>
<keyword evidence="7" id="KW-1185">Reference proteome</keyword>
<dbReference type="GO" id="GO:0030313">
    <property type="term" value="C:cell envelope"/>
    <property type="evidence" value="ECO:0007669"/>
    <property type="project" value="UniProtKB-SubCell"/>
</dbReference>
<dbReference type="SMART" id="SM00237">
    <property type="entry name" value="Calx_beta"/>
    <property type="match status" value="1"/>
</dbReference>
<evidence type="ECO:0000256" key="4">
    <source>
        <dbReference type="SAM" id="MobiDB-lite"/>
    </source>
</evidence>
<protein>
    <submittedName>
        <fullName evidence="6">Putative cell wall-binding protein</fullName>
    </submittedName>
</protein>
<dbReference type="SUPFAM" id="SSF49464">
    <property type="entry name" value="Carboxypeptidase regulatory domain-like"/>
    <property type="match status" value="1"/>
</dbReference>
<dbReference type="InterPro" id="IPR051922">
    <property type="entry name" value="Bact_Sporulation_Assoc"/>
</dbReference>
<dbReference type="Gene3D" id="2.60.40.4270">
    <property type="entry name" value="Listeria-Bacteroides repeat domain"/>
    <property type="match status" value="1"/>
</dbReference>
<dbReference type="RefSeq" id="WP_084078407.1">
    <property type="nucleotide sequence ID" value="NZ_FRDN01000004.1"/>
</dbReference>
<evidence type="ECO:0000256" key="1">
    <source>
        <dbReference type="ARBA" id="ARBA00022729"/>
    </source>
</evidence>
<name>A0A1M7SH58_9FIRM</name>
<dbReference type="PANTHER" id="PTHR30032:SF8">
    <property type="entry name" value="GERMINATION-SPECIFIC N-ACETYLMURAMOYL-L-ALANINE AMIDASE"/>
    <property type="match status" value="1"/>
</dbReference>